<dbReference type="AlphaFoldDB" id="A0A2P4YAM4"/>
<evidence type="ECO:0000313" key="2">
    <source>
        <dbReference type="EMBL" id="POM74867.1"/>
    </source>
</evidence>
<organism evidence="2 3">
    <name type="scientific">Phytophthora palmivora</name>
    <dbReference type="NCBI Taxonomy" id="4796"/>
    <lineage>
        <taxon>Eukaryota</taxon>
        <taxon>Sar</taxon>
        <taxon>Stramenopiles</taxon>
        <taxon>Oomycota</taxon>
        <taxon>Peronosporomycetes</taxon>
        <taxon>Peronosporales</taxon>
        <taxon>Peronosporaceae</taxon>
        <taxon>Phytophthora</taxon>
    </lineage>
</organism>
<comment type="caution">
    <text evidence="2">The sequence shown here is derived from an EMBL/GenBank/DDBJ whole genome shotgun (WGS) entry which is preliminary data.</text>
</comment>
<proteinExistence type="predicted"/>
<feature type="region of interest" description="Disordered" evidence="1">
    <location>
        <begin position="1"/>
        <end position="35"/>
    </location>
</feature>
<sequence length="162" mass="18682">MKDTGRMRCYQQPTLPSAPPSEPPQEPSADTVLQNEEESAVDALIDQLFAQPKQIRMRYSIKVSVSVKPLGRKKIPRWTLNNWIKKKEDIFAFRGSEKTLSRAPGCAQMLPFRVELIPFMKDTRRESRSLTASLMASHIRDENSVWVEDYIKEKDTSTGYEY</sequence>
<dbReference type="OrthoDB" id="121853at2759"/>
<evidence type="ECO:0000313" key="3">
    <source>
        <dbReference type="Proteomes" id="UP000237271"/>
    </source>
</evidence>
<gene>
    <name evidence="2" type="ORF">PHPALM_8104</name>
</gene>
<reference evidence="2 3" key="1">
    <citation type="journal article" date="2017" name="Genome Biol. Evol.">
        <title>Phytophthora megakarya and P. palmivora, closely related causal agents of cacao black pod rot, underwent increases in genome sizes and gene numbers by different mechanisms.</title>
        <authorList>
            <person name="Ali S.S."/>
            <person name="Shao J."/>
            <person name="Lary D.J."/>
            <person name="Kronmiller B."/>
            <person name="Shen D."/>
            <person name="Strem M.D."/>
            <person name="Amoako-Attah I."/>
            <person name="Akrofi A.Y."/>
            <person name="Begoude B.A."/>
            <person name="Ten Hoopen G.M."/>
            <person name="Coulibaly K."/>
            <person name="Kebe B.I."/>
            <person name="Melnick R.L."/>
            <person name="Guiltinan M.J."/>
            <person name="Tyler B.M."/>
            <person name="Meinhardt L.W."/>
            <person name="Bailey B.A."/>
        </authorList>
    </citation>
    <scope>NUCLEOTIDE SEQUENCE [LARGE SCALE GENOMIC DNA]</scope>
    <source>
        <strain evidence="3">sbr112.9</strain>
    </source>
</reference>
<dbReference type="Proteomes" id="UP000237271">
    <property type="component" value="Unassembled WGS sequence"/>
</dbReference>
<keyword evidence="3" id="KW-1185">Reference proteome</keyword>
<protein>
    <submittedName>
        <fullName evidence="2">Uncharacterized protein</fullName>
    </submittedName>
</protein>
<accession>A0A2P4YAM4</accession>
<dbReference type="EMBL" id="NCKW01004317">
    <property type="protein sequence ID" value="POM74867.1"/>
    <property type="molecule type" value="Genomic_DNA"/>
</dbReference>
<feature type="compositionally biased region" description="Pro residues" evidence="1">
    <location>
        <begin position="16"/>
        <end position="26"/>
    </location>
</feature>
<evidence type="ECO:0000256" key="1">
    <source>
        <dbReference type="SAM" id="MobiDB-lite"/>
    </source>
</evidence>
<name>A0A2P4YAM4_9STRA</name>